<evidence type="ECO:0000256" key="1">
    <source>
        <dbReference type="SAM" id="Phobius"/>
    </source>
</evidence>
<feature type="transmembrane region" description="Helical" evidence="1">
    <location>
        <begin position="98"/>
        <end position="116"/>
    </location>
</feature>
<accession>A0A7I4YRP6</accession>
<name>A0A7I4YRP6_HAECO</name>
<organism evidence="2 3">
    <name type="scientific">Haemonchus contortus</name>
    <name type="common">Barber pole worm</name>
    <dbReference type="NCBI Taxonomy" id="6289"/>
    <lineage>
        <taxon>Eukaryota</taxon>
        <taxon>Metazoa</taxon>
        <taxon>Ecdysozoa</taxon>
        <taxon>Nematoda</taxon>
        <taxon>Chromadorea</taxon>
        <taxon>Rhabditida</taxon>
        <taxon>Rhabditina</taxon>
        <taxon>Rhabditomorpha</taxon>
        <taxon>Strongyloidea</taxon>
        <taxon>Trichostrongylidae</taxon>
        <taxon>Haemonchus</taxon>
    </lineage>
</organism>
<evidence type="ECO:0000313" key="2">
    <source>
        <dbReference type="Proteomes" id="UP000025227"/>
    </source>
</evidence>
<feature type="transmembrane region" description="Helical" evidence="1">
    <location>
        <begin position="16"/>
        <end position="37"/>
    </location>
</feature>
<keyword evidence="2" id="KW-1185">Reference proteome</keyword>
<sequence>MPTGEETGVFNVIADYFLWFLRVCSGVFNLSVAALLIRERTLLQKPYYSLILIFNTSIVLLDGSMLYFTSFLVFLIGLNRLAIFSTGKFHDKFSQRKTILICAFISLVISLVAAILSNEMLEDFFTSSAAGGNNVTSGIISEWEGGKHIETLFAGLYLVTCGLFMMTTMKLKMQGATVISNDTRTLLGKAEKSMLRQSHFILACALTNPVLVYNGRPYFQKPS</sequence>
<reference evidence="3" key="1">
    <citation type="submission" date="2020-12" db="UniProtKB">
        <authorList>
            <consortium name="WormBaseParasite"/>
        </authorList>
    </citation>
    <scope>IDENTIFICATION</scope>
    <source>
        <strain evidence="3">MHco3</strain>
    </source>
</reference>
<feature type="transmembrane region" description="Helical" evidence="1">
    <location>
        <begin position="151"/>
        <end position="169"/>
    </location>
</feature>
<evidence type="ECO:0000313" key="3">
    <source>
        <dbReference type="WBParaSite" id="HCON_00125704-00001"/>
    </source>
</evidence>
<keyword evidence="1" id="KW-0812">Transmembrane</keyword>
<feature type="transmembrane region" description="Helical" evidence="1">
    <location>
        <begin position="67"/>
        <end position="86"/>
    </location>
</feature>
<keyword evidence="1" id="KW-1133">Transmembrane helix</keyword>
<keyword evidence="1" id="KW-0472">Membrane</keyword>
<dbReference type="WBParaSite" id="HCON_00125704-00001">
    <property type="protein sequence ID" value="HCON_00125704-00001"/>
    <property type="gene ID" value="HCON_00125704"/>
</dbReference>
<dbReference type="Proteomes" id="UP000025227">
    <property type="component" value="Unplaced"/>
</dbReference>
<proteinExistence type="predicted"/>
<protein>
    <submittedName>
        <fullName evidence="3">Serpentine receptor class gamma</fullName>
    </submittedName>
</protein>
<dbReference type="AlphaFoldDB" id="A0A7I4YRP6"/>